<feature type="compositionally biased region" description="Basic and acidic residues" evidence="1">
    <location>
        <begin position="664"/>
        <end position="697"/>
    </location>
</feature>
<keyword evidence="3" id="KW-1185">Reference proteome</keyword>
<name>A0A0N8H5L8_9HYPO</name>
<protein>
    <submittedName>
        <fullName evidence="2">Uncharacterized protein</fullName>
    </submittedName>
</protein>
<evidence type="ECO:0000256" key="1">
    <source>
        <dbReference type="SAM" id="MobiDB-lite"/>
    </source>
</evidence>
<gene>
    <name evidence="2" type="ORF">AK830_g10039</name>
</gene>
<reference evidence="2 3" key="1">
    <citation type="submission" date="2015-09" db="EMBL/GenBank/DDBJ databases">
        <title>Draft genome of a European isolate of the apple canker pathogen Neonectria ditissima.</title>
        <authorList>
            <person name="Gomez-Cortecero A."/>
            <person name="Harrison R.J."/>
            <person name="Armitage A.D."/>
        </authorList>
    </citation>
    <scope>NUCLEOTIDE SEQUENCE [LARGE SCALE GENOMIC DNA]</scope>
    <source>
        <strain evidence="2 3">R09/05</strain>
    </source>
</reference>
<feature type="region of interest" description="Disordered" evidence="1">
    <location>
        <begin position="1"/>
        <end position="45"/>
    </location>
</feature>
<feature type="compositionally biased region" description="Acidic residues" evidence="1">
    <location>
        <begin position="937"/>
        <end position="946"/>
    </location>
</feature>
<evidence type="ECO:0000313" key="2">
    <source>
        <dbReference type="EMBL" id="KPM36532.1"/>
    </source>
</evidence>
<sequence>MASPRRPNPTLSHHPSPALAQQPYSNAQFLPAEDPDPFPSQVSEAAASPKSCDAVVYAPTAPGTPLATASCQSPFGTTYITRSLPLIHEPYTACSAESNGLNGSGYRGPPECAYDDLGASFDAIRLSDVQSTVDSLAYPLVTKLATRGLTYPEKNVVSAIFDEDLIDWGSDSDEPEQDLPSAHEPGQPLDNKALSPIEDKPHAIAWNDLTWGIKWIILNTLDTNQRFAKTVSITLRLTRHQVREFIALYIKEYQRWQVYEDRVQKIPWNDLRLHAHESNKTVVDIIHEYRPRLSTDCLPHQAIQMGCLFLRNNRLEKYVRDLESWTGVGAVDFLVLNIEGDILQECVDYSMVKNAVEAGKLNLDSFPRDEAPKQNPAFARPDDPFLGILKDTLSETETPPRALSESLEKITHEETTTWHRQPSSKTHRSAAPISARLFIKGAQSRQDRELNNAICRQYPDCFRYVNGRLVSTLIEEDRPAKPLRRATEHRPPPAISDQRAVQKPAVAPVQVKLARATCRKDPVVKRGKAQAVRATKPPDVEIQPAAKQANPSDKPTQPQNKGRPAALTAHLPPPTQESISTLASSIARVSENLDRHLGPMIESSFSAGYKAIKSSFNTPNNIFSQQNGRPRAGSGPYRQAARPVPSDELRDLLNINFAAHAKQPVKEDQVHNERSSSTESDDGHDHEAEDLVVREAENDSDYQPKGSRKRKAPKKATVGSGRKNGHLGSHPEQQSTPAKGRRGKKDENEHPVQFISPRVSQQPVPRKRAKPSSPTRIESSDSSQRSVESGRPLSTDTGHEVQVPSTPTLKSERIFGMLRTTLLSSSMGRTDKVFYAWSADQATYAAISRTAHFAETADRIVPPSEGAPTSKPDPAGNFQALKSLKEEFAKVEDVQKASVAQNAREARFAGCADAAVYAGHADVAFFALSPIGGAEPAEPESCDGEEASAIVEEPKGGVEVEDTPMPDISDEV</sequence>
<dbReference type="AlphaFoldDB" id="A0A0N8H5L8"/>
<feature type="compositionally biased region" description="Polar residues" evidence="1">
    <location>
        <begin position="549"/>
        <end position="560"/>
    </location>
</feature>
<dbReference type="Proteomes" id="UP000050424">
    <property type="component" value="Unassembled WGS sequence"/>
</dbReference>
<feature type="region of interest" description="Disordered" evidence="1">
    <location>
        <begin position="620"/>
        <end position="643"/>
    </location>
</feature>
<feature type="region of interest" description="Disordered" evidence="1">
    <location>
        <begin position="934"/>
        <end position="972"/>
    </location>
</feature>
<organism evidence="2 3">
    <name type="scientific">Neonectria ditissima</name>
    <dbReference type="NCBI Taxonomy" id="78410"/>
    <lineage>
        <taxon>Eukaryota</taxon>
        <taxon>Fungi</taxon>
        <taxon>Dikarya</taxon>
        <taxon>Ascomycota</taxon>
        <taxon>Pezizomycotina</taxon>
        <taxon>Sordariomycetes</taxon>
        <taxon>Hypocreomycetidae</taxon>
        <taxon>Hypocreales</taxon>
        <taxon>Nectriaceae</taxon>
        <taxon>Neonectria</taxon>
    </lineage>
</organism>
<feature type="region of interest" description="Disordered" evidence="1">
    <location>
        <begin position="660"/>
        <end position="804"/>
    </location>
</feature>
<accession>A0A0N8H5L8</accession>
<feature type="compositionally biased region" description="Acidic residues" evidence="1">
    <location>
        <begin position="959"/>
        <end position="972"/>
    </location>
</feature>
<feature type="region of interest" description="Disordered" evidence="1">
    <location>
        <begin position="522"/>
        <end position="577"/>
    </location>
</feature>
<feature type="region of interest" description="Disordered" evidence="1">
    <location>
        <begin position="171"/>
        <end position="194"/>
    </location>
</feature>
<dbReference type="OrthoDB" id="10252009at2759"/>
<comment type="caution">
    <text evidence="2">The sequence shown here is derived from an EMBL/GenBank/DDBJ whole genome shotgun (WGS) entry which is preliminary data.</text>
</comment>
<feature type="region of interest" description="Disordered" evidence="1">
    <location>
        <begin position="479"/>
        <end position="505"/>
    </location>
</feature>
<feature type="compositionally biased region" description="Basic and acidic residues" evidence="1">
    <location>
        <begin position="479"/>
        <end position="491"/>
    </location>
</feature>
<feature type="compositionally biased region" description="Low complexity" evidence="1">
    <location>
        <begin position="780"/>
        <end position="789"/>
    </location>
</feature>
<evidence type="ECO:0000313" key="3">
    <source>
        <dbReference type="Proteomes" id="UP000050424"/>
    </source>
</evidence>
<proteinExistence type="predicted"/>
<dbReference type="EMBL" id="LKCW01000200">
    <property type="protein sequence ID" value="KPM36532.1"/>
    <property type="molecule type" value="Genomic_DNA"/>
</dbReference>